<organism evidence="3 4">
    <name type="scientific">Rhodosorus marinus</name>
    <dbReference type="NCBI Taxonomy" id="101924"/>
    <lineage>
        <taxon>Eukaryota</taxon>
        <taxon>Rhodophyta</taxon>
        <taxon>Stylonematophyceae</taxon>
        <taxon>Stylonematales</taxon>
        <taxon>Stylonemataceae</taxon>
        <taxon>Rhodosorus</taxon>
    </lineage>
</organism>
<dbReference type="Gene3D" id="2.40.50.120">
    <property type="match status" value="1"/>
</dbReference>
<dbReference type="InterPro" id="IPR008993">
    <property type="entry name" value="TIMP-like_OB-fold"/>
</dbReference>
<name>A0AAV8UI68_9RHOD</name>
<feature type="chain" id="PRO_5043787639" description="Pacifastin domain-containing protein" evidence="1">
    <location>
        <begin position="20"/>
        <end position="323"/>
    </location>
</feature>
<keyword evidence="1" id="KW-0732">Signal</keyword>
<dbReference type="AlphaFoldDB" id="A0AAV8UI68"/>
<gene>
    <name evidence="3" type="ORF">NDN08_006643</name>
</gene>
<evidence type="ECO:0000313" key="3">
    <source>
        <dbReference type="EMBL" id="KAJ8902235.1"/>
    </source>
</evidence>
<dbReference type="PROSITE" id="PS51257">
    <property type="entry name" value="PROKAR_LIPOPROTEIN"/>
    <property type="match status" value="1"/>
</dbReference>
<dbReference type="GO" id="GO:0030414">
    <property type="term" value="F:peptidase inhibitor activity"/>
    <property type="evidence" value="ECO:0007669"/>
    <property type="project" value="InterPro"/>
</dbReference>
<dbReference type="Proteomes" id="UP001157974">
    <property type="component" value="Unassembled WGS sequence"/>
</dbReference>
<dbReference type="SUPFAM" id="SSF50242">
    <property type="entry name" value="TIMP-like"/>
    <property type="match status" value="1"/>
</dbReference>
<dbReference type="PROSITE" id="PS51446">
    <property type="entry name" value="PACIFASTIN"/>
    <property type="match status" value="1"/>
</dbReference>
<proteinExistence type="predicted"/>
<dbReference type="EMBL" id="JAMWBK010000009">
    <property type="protein sequence ID" value="KAJ8902235.1"/>
    <property type="molecule type" value="Genomic_DNA"/>
</dbReference>
<protein>
    <recommendedName>
        <fullName evidence="2">Pacifastin domain-containing protein</fullName>
    </recommendedName>
</protein>
<keyword evidence="4" id="KW-1185">Reference proteome</keyword>
<evidence type="ECO:0000313" key="4">
    <source>
        <dbReference type="Proteomes" id="UP001157974"/>
    </source>
</evidence>
<accession>A0AAV8UI68</accession>
<feature type="signal peptide" evidence="1">
    <location>
        <begin position="1"/>
        <end position="19"/>
    </location>
</feature>
<sequence>MKFGKSFVLLFCLVGAGIACSCFPSTPRARFWRQKWVYSALVVREESDDKALEKRYEIVIQGVLRRSGKFPYDYIGGKTWIYTGKNSCQGYLEVGKVYVVGGSIIDGKKNFISCDFPVLLSTNQQPGLDFSPCSARGCAAWNDGYGTVHFCDLKGNVINTDKRNRGEPFCESTEFSDFRCDRCFKGCKIFYDGCNTCRCANNGSFLGCTRLACLRKAQPRCLDPEECPHHECPAGKTCELVPKPTNGCGKFKVLAGSTYRCDPLSEWSKLERKECLKNNNYDTLGCIRSICCSKRGSGPGGVKRQNYCNQSDFCKCGVRLSTF</sequence>
<comment type="caution">
    <text evidence="3">The sequence shown here is derived from an EMBL/GenBank/DDBJ whole genome shotgun (WGS) entry which is preliminary data.</text>
</comment>
<evidence type="ECO:0000259" key="2">
    <source>
        <dbReference type="PROSITE" id="PS51446"/>
    </source>
</evidence>
<evidence type="ECO:0000256" key="1">
    <source>
        <dbReference type="SAM" id="SignalP"/>
    </source>
</evidence>
<feature type="domain" description="Pacifastin" evidence="2">
    <location>
        <begin position="180"/>
        <end position="216"/>
    </location>
</feature>
<dbReference type="InterPro" id="IPR008037">
    <property type="entry name" value="Pacifastin_dom"/>
</dbReference>
<reference evidence="3 4" key="1">
    <citation type="journal article" date="2023" name="Nat. Commun.">
        <title>Origin of minicircular mitochondrial genomes in red algae.</title>
        <authorList>
            <person name="Lee Y."/>
            <person name="Cho C.H."/>
            <person name="Lee Y.M."/>
            <person name="Park S.I."/>
            <person name="Yang J.H."/>
            <person name="West J.A."/>
            <person name="Bhattacharya D."/>
            <person name="Yoon H.S."/>
        </authorList>
    </citation>
    <scope>NUCLEOTIDE SEQUENCE [LARGE SCALE GENOMIC DNA]</scope>
    <source>
        <strain evidence="3 4">CCMP1338</strain>
        <tissue evidence="3">Whole cell</tissue>
    </source>
</reference>